<sequence length="241" mass="27072">MSRQSRDGGKRRGGTIVETEIVNQARGSCNTDDRGGIQKLSETWKGGHGYIVRDETRSVEDPKPVFNRATARISRKQQGGLAFSAGAKCNHNKKSAPRNKRTLLDVLSSWVCARGRYQEGLRAKSSTTAYPPVNQFAPIDRESEPKDKNNVKWRKASKLSPHSHRNESWSPNGRAITKSCINNNKSKCIRDVRVKRAMMARNCGDKAKIDFLNVFFKLTASMVRYGLEEFEPRLHTAAQPP</sequence>
<protein>
    <submittedName>
        <fullName evidence="2">Predicted protein</fullName>
    </submittedName>
</protein>
<organism evidence="3">
    <name type="scientific">Ajellomyces capsulatus (strain H88)</name>
    <name type="common">Darling's disease fungus</name>
    <name type="synonym">Histoplasma capsulatum</name>
    <dbReference type="NCBI Taxonomy" id="544711"/>
    <lineage>
        <taxon>Eukaryota</taxon>
        <taxon>Fungi</taxon>
        <taxon>Dikarya</taxon>
        <taxon>Ascomycota</taxon>
        <taxon>Pezizomycotina</taxon>
        <taxon>Eurotiomycetes</taxon>
        <taxon>Eurotiomycetidae</taxon>
        <taxon>Onygenales</taxon>
        <taxon>Ajellomycetaceae</taxon>
        <taxon>Histoplasma</taxon>
    </lineage>
</organism>
<feature type="compositionally biased region" description="Basic and acidic residues" evidence="1">
    <location>
        <begin position="139"/>
        <end position="150"/>
    </location>
</feature>
<gene>
    <name evidence="2" type="ORF">HCEG_02232</name>
</gene>
<dbReference type="Proteomes" id="UP000008142">
    <property type="component" value="Unassembled WGS sequence"/>
</dbReference>
<feature type="compositionally biased region" description="Basic residues" evidence="1">
    <location>
        <begin position="151"/>
        <end position="163"/>
    </location>
</feature>
<proteinExistence type="predicted"/>
<dbReference type="AlphaFoldDB" id="F0UBA8"/>
<accession>F0UBA8</accession>
<evidence type="ECO:0000313" key="2">
    <source>
        <dbReference type="EMBL" id="EGC43017.1"/>
    </source>
</evidence>
<feature type="region of interest" description="Disordered" evidence="1">
    <location>
        <begin position="132"/>
        <end position="171"/>
    </location>
</feature>
<evidence type="ECO:0000313" key="3">
    <source>
        <dbReference type="Proteomes" id="UP000008142"/>
    </source>
</evidence>
<evidence type="ECO:0000256" key="1">
    <source>
        <dbReference type="SAM" id="MobiDB-lite"/>
    </source>
</evidence>
<dbReference type="EMBL" id="DS990637">
    <property type="protein sequence ID" value="EGC43017.1"/>
    <property type="molecule type" value="Genomic_DNA"/>
</dbReference>
<reference evidence="3" key="1">
    <citation type="submission" date="2008-07" db="EMBL/GenBank/DDBJ databases">
        <title>Annotation of Ajellomyces capsulatus strain H88.</title>
        <authorList>
            <person name="Champion M."/>
            <person name="Cuomo C."/>
            <person name="Ma L.-J."/>
            <person name="Henn M.R."/>
            <person name="Sil A."/>
            <person name="Goldman B."/>
            <person name="Young S.K."/>
            <person name="Kodira C.D."/>
            <person name="Zeng Q."/>
            <person name="Koehrsen M."/>
            <person name="Alvarado L."/>
            <person name="Berlin A."/>
            <person name="Borenstein D."/>
            <person name="Chen Z."/>
            <person name="Engels R."/>
            <person name="Freedman E."/>
            <person name="Gellesch M."/>
            <person name="Goldberg J."/>
            <person name="Griggs A."/>
            <person name="Gujja S."/>
            <person name="Heiman D."/>
            <person name="Hepburn T."/>
            <person name="Howarth C."/>
            <person name="Jen D."/>
            <person name="Larson L."/>
            <person name="Lewis B."/>
            <person name="Mehta T."/>
            <person name="Park D."/>
            <person name="Pearson M."/>
            <person name="Roberts A."/>
            <person name="Saif S."/>
            <person name="Shea T."/>
            <person name="Shenoy N."/>
            <person name="Sisk P."/>
            <person name="Stolte C."/>
            <person name="Sykes S."/>
            <person name="Walk T."/>
            <person name="White J."/>
            <person name="Yandava C."/>
            <person name="Klein B."/>
            <person name="McEwen J.G."/>
            <person name="Puccia R."/>
            <person name="Goldman G.H."/>
            <person name="Felipe M.S."/>
            <person name="Nino-Vega G."/>
            <person name="San-Blas G."/>
            <person name="Taylor J."/>
            <person name="Mendoza L."/>
            <person name="Galagan J."/>
            <person name="Nusbaum C."/>
            <person name="Birren B."/>
        </authorList>
    </citation>
    <scope>NUCLEOTIDE SEQUENCE [LARGE SCALE GENOMIC DNA]</scope>
    <source>
        <strain evidence="3">H88</strain>
    </source>
</reference>
<name>F0UBA8_AJEC8</name>
<dbReference type="OMA" id="SHRNESW"/>
<dbReference type="HOGENOM" id="CLU_1229638_0_0_1"/>